<proteinExistence type="predicted"/>
<dbReference type="EMBL" id="VUAA01000028">
    <property type="protein sequence ID" value="KAA1253105.1"/>
    <property type="molecule type" value="Genomic_DNA"/>
</dbReference>
<reference evidence="1 2" key="1">
    <citation type="submission" date="2019-09" db="EMBL/GenBank/DDBJ databases">
        <authorList>
            <person name="Kritzky A."/>
            <person name="Schelkanova E.Y."/>
            <person name="Alkhova Z.V."/>
            <person name="Smirnova N.I."/>
        </authorList>
    </citation>
    <scope>NUCLEOTIDE SEQUENCE [LARGE SCALE GENOMIC DNA]</scope>
    <source>
        <strain evidence="1 2">M1526</strain>
    </source>
</reference>
<name>A0A5Q6PDZ8_VIBCL</name>
<comment type="caution">
    <text evidence="1">The sequence shown here is derived from an EMBL/GenBank/DDBJ whole genome shotgun (WGS) entry which is preliminary data.</text>
</comment>
<sequence length="402" mass="46001">MSNKIKFLDKFKELLLKSRNEYSDFIDNLPINEDRNNSDRYSKLTNAGFIIRFPFRGSTNLSKDDYNSKVRKIGEEILTNLLNEFKSDITVDLKGHNRSEGCVSLNESSKTNNYDGISIESIVKSLEFKIGVNATSLPKKISDNLDLESIITSIYNVFDFDYEDKLIISSDSSLLCTCCGDELRPLLDLNTLKISLYPAFDLLPSSRKTPAEPRFCPYPKGVGCYTNTIRTPSKKIVIANDLRSILSQSEVDGDEYIASKFSIYNSISTCQLANIYNTEFYSKFHNMMYIQAGSGGISLFQDETNLTIEGKHDFYFDLKSNLERKNWNEGEKNIGFIEFSLWALCAMDYKQFIHLCEKNKSNIEDILESLNAIVVDVKNDVTKFTSHYFSRGEHHEKLFLIE</sequence>
<organism evidence="1 2">
    <name type="scientific">Vibrio cholerae</name>
    <dbReference type="NCBI Taxonomy" id="666"/>
    <lineage>
        <taxon>Bacteria</taxon>
        <taxon>Pseudomonadati</taxon>
        <taxon>Pseudomonadota</taxon>
        <taxon>Gammaproteobacteria</taxon>
        <taxon>Vibrionales</taxon>
        <taxon>Vibrionaceae</taxon>
        <taxon>Vibrio</taxon>
    </lineage>
</organism>
<evidence type="ECO:0000313" key="2">
    <source>
        <dbReference type="Proteomes" id="UP000323225"/>
    </source>
</evidence>
<dbReference type="Proteomes" id="UP000323225">
    <property type="component" value="Unassembled WGS sequence"/>
</dbReference>
<gene>
    <name evidence="1" type="ORF">F0M16_19385</name>
</gene>
<evidence type="ECO:0000313" key="1">
    <source>
        <dbReference type="EMBL" id="KAA1253105.1"/>
    </source>
</evidence>
<protein>
    <submittedName>
        <fullName evidence="1">Uncharacterized protein</fullName>
    </submittedName>
</protein>
<dbReference type="AlphaFoldDB" id="A0A5Q6PDZ8"/>
<accession>A0A5Q6PDZ8</accession>